<reference evidence="1 2" key="1">
    <citation type="submission" date="2019-07" db="EMBL/GenBank/DDBJ databases">
        <title>Genomics analysis of Aphanomyces spp. identifies a new class of oomycete effector associated with host adaptation.</title>
        <authorList>
            <person name="Gaulin E."/>
        </authorList>
    </citation>
    <scope>NUCLEOTIDE SEQUENCE [LARGE SCALE GENOMIC DNA]</scope>
    <source>
        <strain evidence="1 2">ATCC 201684</strain>
    </source>
</reference>
<name>A0A6G0WPS6_9STRA</name>
<dbReference type="VEuPathDB" id="FungiDB:AeMF1_013836"/>
<sequence length="173" mass="18528">MKTWLLSNAGRTAAKLQVVPPNALANETILARFGAAIRPMESSARMLYALEPIMHYPSIPDIQERATLLQEFVQQGLVHAVASNNPDSSTVYLSAAPSSTSLYSIDCADINDIKCLKKVNVTATSPQGLDNPFVLLEPTEVANFALSKLSSGTLQASVGYPNGEPVLLLQFPA</sequence>
<evidence type="ECO:0000313" key="2">
    <source>
        <dbReference type="Proteomes" id="UP000481153"/>
    </source>
</evidence>
<gene>
    <name evidence="1" type="ORF">Ae201684_013101</name>
</gene>
<comment type="caution">
    <text evidence="1">The sequence shown here is derived from an EMBL/GenBank/DDBJ whole genome shotgun (WGS) entry which is preliminary data.</text>
</comment>
<dbReference type="AlphaFoldDB" id="A0A6G0WPS6"/>
<evidence type="ECO:0000313" key="1">
    <source>
        <dbReference type="EMBL" id="KAF0729357.1"/>
    </source>
</evidence>
<accession>A0A6G0WPS6</accession>
<proteinExistence type="predicted"/>
<protein>
    <submittedName>
        <fullName evidence="1">Uncharacterized protein</fullName>
    </submittedName>
</protein>
<dbReference type="Proteomes" id="UP000481153">
    <property type="component" value="Unassembled WGS sequence"/>
</dbReference>
<organism evidence="1 2">
    <name type="scientific">Aphanomyces euteiches</name>
    <dbReference type="NCBI Taxonomy" id="100861"/>
    <lineage>
        <taxon>Eukaryota</taxon>
        <taxon>Sar</taxon>
        <taxon>Stramenopiles</taxon>
        <taxon>Oomycota</taxon>
        <taxon>Saprolegniomycetes</taxon>
        <taxon>Saprolegniales</taxon>
        <taxon>Verrucalvaceae</taxon>
        <taxon>Aphanomyces</taxon>
    </lineage>
</organism>
<dbReference type="EMBL" id="VJMJ01000166">
    <property type="protein sequence ID" value="KAF0729357.1"/>
    <property type="molecule type" value="Genomic_DNA"/>
</dbReference>
<keyword evidence="2" id="KW-1185">Reference proteome</keyword>